<gene>
    <name evidence="3" type="ORF">M413DRAFT_35636</name>
</gene>
<dbReference type="InterPro" id="IPR011009">
    <property type="entry name" value="Kinase-like_dom_sf"/>
</dbReference>
<dbReference type="PROSITE" id="PS00109">
    <property type="entry name" value="PROTEIN_KINASE_TYR"/>
    <property type="match status" value="1"/>
</dbReference>
<dbReference type="HOGENOM" id="CLU_005513_6_0_1"/>
<sequence>SVTSGSIDTPMSHNSHGSEEGYEKLKDLELAVKIELEGHMYRDESFGKNAFVGKVAPDKDIEKFLLECDLYDSDACRWRDVPEKPLYESELYDPFCDVFEAAIGHFYPASDSNPPTRIVLDSHDKQLQHRLGPEDGRIGSSSPDFMIQGSGRNFPPPPRKTKKNLRRTAYAFCATPLEIKRVSQNVFEANMVQIAVYARECFVVQSNRFFVYSMIITEKYAQLYLFDRSGGHYSHRVDIHANATDFVRFMLGVASPDDAVIGFDTQIYWEGKQRVLETINDQGIVEKYNLEDKKLFYRRAIRGRGTCCWITKDGRGKVLIVKDAWRSRERLPEWKFLKAAKGLTGVGQMVAYFPGAHVSDHRGLDITTIPDDMKSYFWDRTFCRMVLEGYGKSIVEFDTADEVLFAFRDAIAGHQNLWNSNILHRDVSINNILIGIPGAEEGWRGVLIDLDMAIWLDRAASLAEADFRTGTRAFQSVRVLKSFLPKKARMCHDYLDDLESFFYVLIWICIGYSQPGKMVEPIPELLSDWESENPIFAARTKVDMYFTALEEMVEVTPFFGVIFQELLENVHGFFSVVVHRKTSSTKGQVYPTLTELIPEASGHYATILGFVDDAIKKRAAL</sequence>
<reference evidence="4" key="2">
    <citation type="submission" date="2015-01" db="EMBL/GenBank/DDBJ databases">
        <title>Evolutionary Origins and Diversification of the Mycorrhizal Mutualists.</title>
        <authorList>
            <consortium name="DOE Joint Genome Institute"/>
            <consortium name="Mycorrhizal Genomics Consortium"/>
            <person name="Kohler A."/>
            <person name="Kuo A."/>
            <person name="Nagy L.G."/>
            <person name="Floudas D."/>
            <person name="Copeland A."/>
            <person name="Barry K.W."/>
            <person name="Cichocki N."/>
            <person name="Veneault-Fourrey C."/>
            <person name="LaButti K."/>
            <person name="Lindquist E.A."/>
            <person name="Lipzen A."/>
            <person name="Lundell T."/>
            <person name="Morin E."/>
            <person name="Murat C."/>
            <person name="Riley R."/>
            <person name="Ohm R."/>
            <person name="Sun H."/>
            <person name="Tunlid A."/>
            <person name="Henrissat B."/>
            <person name="Grigoriev I.V."/>
            <person name="Hibbett D.S."/>
            <person name="Martin F."/>
        </authorList>
    </citation>
    <scope>NUCLEOTIDE SEQUENCE [LARGE SCALE GENOMIC DNA]</scope>
    <source>
        <strain evidence="4">h7</strain>
    </source>
</reference>
<dbReference type="EMBL" id="KN831768">
    <property type="protein sequence ID" value="KIM49614.1"/>
    <property type="molecule type" value="Genomic_DNA"/>
</dbReference>
<evidence type="ECO:0000256" key="1">
    <source>
        <dbReference type="SAM" id="MobiDB-lite"/>
    </source>
</evidence>
<dbReference type="STRING" id="686832.A0A0C3CZP5"/>
<dbReference type="InterPro" id="IPR008266">
    <property type="entry name" value="Tyr_kinase_AS"/>
</dbReference>
<evidence type="ECO:0000313" key="3">
    <source>
        <dbReference type="EMBL" id="KIM49614.1"/>
    </source>
</evidence>
<dbReference type="SUPFAM" id="SSF56112">
    <property type="entry name" value="Protein kinase-like (PK-like)"/>
    <property type="match status" value="1"/>
</dbReference>
<dbReference type="GO" id="GO:0004672">
    <property type="term" value="F:protein kinase activity"/>
    <property type="evidence" value="ECO:0007669"/>
    <property type="project" value="InterPro"/>
</dbReference>
<feature type="domain" description="Fungal-type protein kinase" evidence="2">
    <location>
        <begin position="174"/>
        <end position="509"/>
    </location>
</feature>
<feature type="region of interest" description="Disordered" evidence="1">
    <location>
        <begin position="1"/>
        <end position="22"/>
    </location>
</feature>
<evidence type="ECO:0000259" key="2">
    <source>
        <dbReference type="Pfam" id="PF17667"/>
    </source>
</evidence>
<evidence type="ECO:0000313" key="4">
    <source>
        <dbReference type="Proteomes" id="UP000053424"/>
    </source>
</evidence>
<dbReference type="AlphaFoldDB" id="A0A0C3CZP5"/>
<dbReference type="OrthoDB" id="5584477at2759"/>
<dbReference type="PANTHER" id="PTHR38248">
    <property type="entry name" value="FUNK1 6"/>
    <property type="match status" value="1"/>
</dbReference>
<keyword evidence="4" id="KW-1185">Reference proteome</keyword>
<proteinExistence type="predicted"/>
<dbReference type="Proteomes" id="UP000053424">
    <property type="component" value="Unassembled WGS sequence"/>
</dbReference>
<dbReference type="InterPro" id="IPR040976">
    <property type="entry name" value="Pkinase_fungal"/>
</dbReference>
<protein>
    <recommendedName>
        <fullName evidence="2">Fungal-type protein kinase domain-containing protein</fullName>
    </recommendedName>
</protein>
<name>A0A0C3CZP5_HEBCY</name>
<accession>A0A0C3CZP5</accession>
<dbReference type="PANTHER" id="PTHR38248:SF2">
    <property type="entry name" value="FUNK1 11"/>
    <property type="match status" value="1"/>
</dbReference>
<feature type="non-terminal residue" evidence="3">
    <location>
        <position position="621"/>
    </location>
</feature>
<reference evidence="3 4" key="1">
    <citation type="submission" date="2014-04" db="EMBL/GenBank/DDBJ databases">
        <authorList>
            <consortium name="DOE Joint Genome Institute"/>
            <person name="Kuo A."/>
            <person name="Gay G."/>
            <person name="Dore J."/>
            <person name="Kohler A."/>
            <person name="Nagy L.G."/>
            <person name="Floudas D."/>
            <person name="Copeland A."/>
            <person name="Barry K.W."/>
            <person name="Cichocki N."/>
            <person name="Veneault-Fourrey C."/>
            <person name="LaButti K."/>
            <person name="Lindquist E.A."/>
            <person name="Lipzen A."/>
            <person name="Lundell T."/>
            <person name="Morin E."/>
            <person name="Murat C."/>
            <person name="Sun H."/>
            <person name="Tunlid A."/>
            <person name="Henrissat B."/>
            <person name="Grigoriev I.V."/>
            <person name="Hibbett D.S."/>
            <person name="Martin F."/>
            <person name="Nordberg H.P."/>
            <person name="Cantor M.N."/>
            <person name="Hua S.X."/>
        </authorList>
    </citation>
    <scope>NUCLEOTIDE SEQUENCE [LARGE SCALE GENOMIC DNA]</scope>
    <source>
        <strain evidence="4">h7</strain>
    </source>
</reference>
<dbReference type="Gene3D" id="1.10.510.10">
    <property type="entry name" value="Transferase(Phosphotransferase) domain 1"/>
    <property type="match status" value="1"/>
</dbReference>
<feature type="compositionally biased region" description="Polar residues" evidence="1">
    <location>
        <begin position="1"/>
        <end position="15"/>
    </location>
</feature>
<feature type="non-terminal residue" evidence="3">
    <location>
        <position position="1"/>
    </location>
</feature>
<dbReference type="Pfam" id="PF17667">
    <property type="entry name" value="Pkinase_fungal"/>
    <property type="match status" value="1"/>
</dbReference>
<organism evidence="3 4">
    <name type="scientific">Hebeloma cylindrosporum</name>
    <dbReference type="NCBI Taxonomy" id="76867"/>
    <lineage>
        <taxon>Eukaryota</taxon>
        <taxon>Fungi</taxon>
        <taxon>Dikarya</taxon>
        <taxon>Basidiomycota</taxon>
        <taxon>Agaricomycotina</taxon>
        <taxon>Agaricomycetes</taxon>
        <taxon>Agaricomycetidae</taxon>
        <taxon>Agaricales</taxon>
        <taxon>Agaricineae</taxon>
        <taxon>Hymenogastraceae</taxon>
        <taxon>Hebeloma</taxon>
    </lineage>
</organism>